<keyword evidence="2" id="KW-1185">Reference proteome</keyword>
<reference evidence="1 2" key="1">
    <citation type="journal article" date="2010" name="Science">
        <title>Genomic comparison of the ants Camponotus floridanus and Harpegnathos saltator.</title>
        <authorList>
            <person name="Bonasio R."/>
            <person name="Zhang G."/>
            <person name="Ye C."/>
            <person name="Mutti N.S."/>
            <person name="Fang X."/>
            <person name="Qin N."/>
            <person name="Donahue G."/>
            <person name="Yang P."/>
            <person name="Li Q."/>
            <person name="Li C."/>
            <person name="Zhang P."/>
            <person name="Huang Z."/>
            <person name="Berger S.L."/>
            <person name="Reinberg D."/>
            <person name="Wang J."/>
            <person name="Liebig J."/>
        </authorList>
    </citation>
    <scope>NUCLEOTIDE SEQUENCE [LARGE SCALE GENOMIC DNA]</scope>
    <source>
        <strain evidence="1 2">R22 G/1</strain>
    </source>
</reference>
<dbReference type="AlphaFoldDB" id="E2BD31"/>
<evidence type="ECO:0000313" key="1">
    <source>
        <dbReference type="EMBL" id="EFN86399.1"/>
    </source>
</evidence>
<gene>
    <name evidence="1" type="ORF">EAI_00149</name>
</gene>
<dbReference type="Proteomes" id="UP000008237">
    <property type="component" value="Unassembled WGS sequence"/>
</dbReference>
<dbReference type="EMBL" id="GL447545">
    <property type="protein sequence ID" value="EFN86399.1"/>
    <property type="molecule type" value="Genomic_DNA"/>
</dbReference>
<accession>E2BD31</accession>
<evidence type="ECO:0000313" key="2">
    <source>
        <dbReference type="Proteomes" id="UP000008237"/>
    </source>
</evidence>
<dbReference type="InParanoid" id="E2BD31"/>
<feature type="non-terminal residue" evidence="1">
    <location>
        <position position="61"/>
    </location>
</feature>
<organism evidence="2">
    <name type="scientific">Harpegnathos saltator</name>
    <name type="common">Jerdon's jumping ant</name>
    <dbReference type="NCBI Taxonomy" id="610380"/>
    <lineage>
        <taxon>Eukaryota</taxon>
        <taxon>Metazoa</taxon>
        <taxon>Ecdysozoa</taxon>
        <taxon>Arthropoda</taxon>
        <taxon>Hexapoda</taxon>
        <taxon>Insecta</taxon>
        <taxon>Pterygota</taxon>
        <taxon>Neoptera</taxon>
        <taxon>Endopterygota</taxon>
        <taxon>Hymenoptera</taxon>
        <taxon>Apocrita</taxon>
        <taxon>Aculeata</taxon>
        <taxon>Formicoidea</taxon>
        <taxon>Formicidae</taxon>
        <taxon>Ponerinae</taxon>
        <taxon>Ponerini</taxon>
        <taxon>Harpegnathos</taxon>
    </lineage>
</organism>
<proteinExistence type="predicted"/>
<protein>
    <submittedName>
        <fullName evidence="1">Uncharacterized protein</fullName>
    </submittedName>
</protein>
<name>E2BD31_HARSA</name>
<feature type="non-terminal residue" evidence="1">
    <location>
        <position position="1"/>
    </location>
</feature>
<sequence>IESQIQTLTNSLIVMDEKEILVKHKLLFTMIDGKICNAISSNTCTQECYLCGATAKDFNKI</sequence>